<evidence type="ECO:0000313" key="2">
    <source>
        <dbReference type="EMBL" id="RMX03009.1"/>
    </source>
</evidence>
<gene>
    <name evidence="2" type="ORF">D8I35_17710</name>
</gene>
<dbReference type="InterPro" id="IPR042100">
    <property type="entry name" value="Bug_dom1"/>
</dbReference>
<dbReference type="Pfam" id="PF03401">
    <property type="entry name" value="TctC"/>
    <property type="match status" value="1"/>
</dbReference>
<sequence length="330" mass="35342">MSKTINRRQWLAGGLHGVAALAAAAQWRGAWASAPVRMLVGFPPGGGTDMLARLLAAHLQQALGTAIVVDNRPGAGGQIAAQALKAAAPDGQTVFLTHDHTVSILPKVVRDAGFDTRRDFQPVAGLGTFVNALAVTGGHPAHSLAEYIDWVRGQQAADAGAIGIPAPASTPEFLVGVLARQFDLSLVPVPYRGSAPMIGDLLAGQIHAGIGSVQEFLELHQSGRLRVLAVLGGDRQTALPEVPTFEELGVRGFRDTPFYGIFAPKGWSEAQIARWEQATQQVLAVPEVRQQMQAWAIDVRYMDHRQFEAIEQAYSQAWSRIIEASGFQPQ</sequence>
<dbReference type="AlphaFoldDB" id="A0A3M6QKH7"/>
<organism evidence="2 3">
    <name type="scientific">Corticibacter populi</name>
    <dbReference type="NCBI Taxonomy" id="1550736"/>
    <lineage>
        <taxon>Bacteria</taxon>
        <taxon>Pseudomonadati</taxon>
        <taxon>Pseudomonadota</taxon>
        <taxon>Betaproteobacteria</taxon>
        <taxon>Burkholderiales</taxon>
        <taxon>Comamonadaceae</taxon>
        <taxon>Corticibacter</taxon>
    </lineage>
</organism>
<keyword evidence="3" id="KW-1185">Reference proteome</keyword>
<proteinExistence type="inferred from homology"/>
<evidence type="ECO:0000313" key="3">
    <source>
        <dbReference type="Proteomes" id="UP000278006"/>
    </source>
</evidence>
<dbReference type="InterPro" id="IPR006311">
    <property type="entry name" value="TAT_signal"/>
</dbReference>
<dbReference type="PANTHER" id="PTHR42928">
    <property type="entry name" value="TRICARBOXYLATE-BINDING PROTEIN"/>
    <property type="match status" value="1"/>
</dbReference>
<evidence type="ECO:0000256" key="1">
    <source>
        <dbReference type="ARBA" id="ARBA00006987"/>
    </source>
</evidence>
<protein>
    <submittedName>
        <fullName evidence="2">Twin-arginine translocation pathway signal</fullName>
    </submittedName>
</protein>
<reference evidence="2 3" key="1">
    <citation type="submission" date="2018-10" db="EMBL/GenBank/DDBJ databases">
        <title>Draft genome of Cortibacter populi DSM10536.</title>
        <authorList>
            <person name="Bernier A.-M."/>
            <person name="Bernard K."/>
        </authorList>
    </citation>
    <scope>NUCLEOTIDE SEQUENCE [LARGE SCALE GENOMIC DNA]</scope>
    <source>
        <strain evidence="2 3">DSM 105136</strain>
    </source>
</reference>
<dbReference type="PROSITE" id="PS51318">
    <property type="entry name" value="TAT"/>
    <property type="match status" value="1"/>
</dbReference>
<dbReference type="RefSeq" id="WP_122231785.1">
    <property type="nucleotide sequence ID" value="NZ_RDQO01000007.1"/>
</dbReference>
<dbReference type="PIRSF" id="PIRSF017082">
    <property type="entry name" value="YflP"/>
    <property type="match status" value="1"/>
</dbReference>
<dbReference type="Proteomes" id="UP000278006">
    <property type="component" value="Unassembled WGS sequence"/>
</dbReference>
<dbReference type="InterPro" id="IPR005064">
    <property type="entry name" value="BUG"/>
</dbReference>
<dbReference type="OrthoDB" id="8845010at2"/>
<dbReference type="SUPFAM" id="SSF53850">
    <property type="entry name" value="Periplasmic binding protein-like II"/>
    <property type="match status" value="1"/>
</dbReference>
<name>A0A3M6QKH7_9BURK</name>
<dbReference type="EMBL" id="RDQO01000007">
    <property type="protein sequence ID" value="RMX03009.1"/>
    <property type="molecule type" value="Genomic_DNA"/>
</dbReference>
<comment type="similarity">
    <text evidence="1">Belongs to the UPF0065 (bug) family.</text>
</comment>
<comment type="caution">
    <text evidence="2">The sequence shown here is derived from an EMBL/GenBank/DDBJ whole genome shotgun (WGS) entry which is preliminary data.</text>
</comment>
<dbReference type="PANTHER" id="PTHR42928:SF5">
    <property type="entry name" value="BLR1237 PROTEIN"/>
    <property type="match status" value="1"/>
</dbReference>
<dbReference type="Gene3D" id="3.40.190.150">
    <property type="entry name" value="Bordetella uptake gene, domain 1"/>
    <property type="match status" value="1"/>
</dbReference>
<accession>A0A3M6QKH7</accession>
<dbReference type="Gene3D" id="3.40.190.10">
    <property type="entry name" value="Periplasmic binding protein-like II"/>
    <property type="match status" value="1"/>
</dbReference>